<evidence type="ECO:0000313" key="2">
    <source>
        <dbReference type="Proteomes" id="UP001230156"/>
    </source>
</evidence>
<dbReference type="InterPro" id="IPR009922">
    <property type="entry name" value="DUF1457"/>
</dbReference>
<dbReference type="Proteomes" id="UP001230156">
    <property type="component" value="Unassembled WGS sequence"/>
</dbReference>
<dbReference type="RefSeq" id="WP_379956664.1">
    <property type="nucleotide sequence ID" value="NZ_JAUYVI010000004.1"/>
</dbReference>
<gene>
    <name evidence="1" type="ORF">Q8A70_14730</name>
</gene>
<organism evidence="1 2">
    <name type="scientific">Dongia sedimenti</name>
    <dbReference type="NCBI Taxonomy" id="3064282"/>
    <lineage>
        <taxon>Bacteria</taxon>
        <taxon>Pseudomonadati</taxon>
        <taxon>Pseudomonadota</taxon>
        <taxon>Alphaproteobacteria</taxon>
        <taxon>Rhodospirillales</taxon>
        <taxon>Dongiaceae</taxon>
        <taxon>Dongia</taxon>
    </lineage>
</organism>
<dbReference type="EMBL" id="JAUYVI010000004">
    <property type="protein sequence ID" value="MDQ7248938.1"/>
    <property type="molecule type" value="Genomic_DNA"/>
</dbReference>
<reference evidence="2" key="1">
    <citation type="submission" date="2023-08" db="EMBL/GenBank/DDBJ databases">
        <title>Rhodospirillaceae gen. nov., a novel taxon isolated from the Yangtze River Yuezi River estuary sludge.</title>
        <authorList>
            <person name="Ruan L."/>
        </authorList>
    </citation>
    <scope>NUCLEOTIDE SEQUENCE [LARGE SCALE GENOMIC DNA]</scope>
    <source>
        <strain evidence="2">R-7</strain>
    </source>
</reference>
<sequence>MAVRQYWEEKRRGRPMPARADIDPIELRRFLPGIILIDVVDDERRYVYRLVGTREVAMRGKDPTGQSMVEGFFAPNLEAALAIPDQVVATRAPLFVHRDFIAPDGRLGYEDLIMLPLSEDGLKVTMIMGYTHHRLA</sequence>
<evidence type="ECO:0000313" key="1">
    <source>
        <dbReference type="EMBL" id="MDQ7248938.1"/>
    </source>
</evidence>
<dbReference type="Pfam" id="PF07310">
    <property type="entry name" value="PAS_5"/>
    <property type="match status" value="1"/>
</dbReference>
<accession>A0ABU0YQN4</accession>
<comment type="caution">
    <text evidence="1">The sequence shown here is derived from an EMBL/GenBank/DDBJ whole genome shotgun (WGS) entry which is preliminary data.</text>
</comment>
<protein>
    <submittedName>
        <fullName evidence="1">PAS domain-containing protein</fullName>
    </submittedName>
</protein>
<keyword evidence="2" id="KW-1185">Reference proteome</keyword>
<name>A0ABU0YQN4_9PROT</name>
<proteinExistence type="predicted"/>